<dbReference type="Proteomes" id="UP000716906">
    <property type="component" value="Unassembled WGS sequence"/>
</dbReference>
<reference evidence="2 3" key="1">
    <citation type="journal article" date="2021" name="Sci. Rep.">
        <title>The distribution of antibiotic resistance genes in chicken gut microbiota commensals.</title>
        <authorList>
            <person name="Juricova H."/>
            <person name="Matiasovicova J."/>
            <person name="Kubasova T."/>
            <person name="Cejkova D."/>
            <person name="Rychlik I."/>
        </authorList>
    </citation>
    <scope>NUCLEOTIDE SEQUENCE [LARGE SCALE GENOMIC DNA]</scope>
    <source>
        <strain evidence="2 3">An773</strain>
    </source>
</reference>
<dbReference type="Gene3D" id="3.40.630.30">
    <property type="match status" value="1"/>
</dbReference>
<keyword evidence="3" id="KW-1185">Reference proteome</keyword>
<evidence type="ECO:0000313" key="2">
    <source>
        <dbReference type="EMBL" id="MBM6738205.1"/>
    </source>
</evidence>
<feature type="domain" description="N-acetyltransferase" evidence="1">
    <location>
        <begin position="24"/>
        <end position="175"/>
    </location>
</feature>
<organism evidence="2 3">
    <name type="scientific">Faecalicatena fissicatena</name>
    <dbReference type="NCBI Taxonomy" id="290055"/>
    <lineage>
        <taxon>Bacteria</taxon>
        <taxon>Bacillati</taxon>
        <taxon>Bacillota</taxon>
        <taxon>Clostridia</taxon>
        <taxon>Lachnospirales</taxon>
        <taxon>Lachnospiraceae</taxon>
        <taxon>Faecalicatena</taxon>
    </lineage>
</organism>
<comment type="caution">
    <text evidence="2">The sequence shown here is derived from an EMBL/GenBank/DDBJ whole genome shotgun (WGS) entry which is preliminary data.</text>
</comment>
<evidence type="ECO:0000259" key="1">
    <source>
        <dbReference type="PROSITE" id="PS51186"/>
    </source>
</evidence>
<dbReference type="CDD" id="cd04301">
    <property type="entry name" value="NAT_SF"/>
    <property type="match status" value="1"/>
</dbReference>
<dbReference type="Pfam" id="PF13302">
    <property type="entry name" value="Acetyltransf_3"/>
    <property type="match status" value="1"/>
</dbReference>
<evidence type="ECO:0000313" key="3">
    <source>
        <dbReference type="Proteomes" id="UP000716906"/>
    </source>
</evidence>
<sequence>MALRLVKGSYKYRDQMIEMLKEWIAYNNAHPEANKSPAAIFKNDYHDFDYYLSHLEYAEPHGGLVPDSTFFCLDDERNIMVGAVNIRHELNEYLLQYGGHIGDGIRPGERRKGYATKMISLALEECKKLGIRKVLMVCDKENTGSAKSILKNGGVLENEIMQGEHVMKRYWIDLREGN</sequence>
<dbReference type="InterPro" id="IPR016181">
    <property type="entry name" value="Acyl_CoA_acyltransferase"/>
</dbReference>
<dbReference type="EMBL" id="JACLYY010000007">
    <property type="protein sequence ID" value="MBM6738205.1"/>
    <property type="molecule type" value="Genomic_DNA"/>
</dbReference>
<proteinExistence type="predicted"/>
<dbReference type="InterPro" id="IPR000182">
    <property type="entry name" value="GNAT_dom"/>
</dbReference>
<dbReference type="RefSeq" id="WP_138303119.1">
    <property type="nucleotide sequence ID" value="NZ_JACLYY010000007.1"/>
</dbReference>
<accession>A0ABS2E9A9</accession>
<protein>
    <submittedName>
        <fullName evidence="2">GNAT family N-acetyltransferase</fullName>
    </submittedName>
</protein>
<name>A0ABS2E9A9_9FIRM</name>
<dbReference type="PANTHER" id="PTHR39173">
    <property type="entry name" value="ACETYLTRANSFERASE"/>
    <property type="match status" value="1"/>
</dbReference>
<gene>
    <name evidence="2" type="ORF">H7U36_08860</name>
</gene>
<dbReference type="PROSITE" id="PS51186">
    <property type="entry name" value="GNAT"/>
    <property type="match status" value="1"/>
</dbReference>
<dbReference type="SUPFAM" id="SSF55729">
    <property type="entry name" value="Acyl-CoA N-acyltransferases (Nat)"/>
    <property type="match status" value="1"/>
</dbReference>
<dbReference type="PANTHER" id="PTHR39173:SF1">
    <property type="entry name" value="ACETYLTRANSFERASE"/>
    <property type="match status" value="1"/>
</dbReference>